<name>A0A135I0R2_9HYPH</name>
<keyword evidence="5" id="KW-1185">Reference proteome</keyword>
<dbReference type="Gene3D" id="3.40.50.2300">
    <property type="match status" value="1"/>
</dbReference>
<organism evidence="4 5">
    <name type="scientific">Paramesorhizobium deserti</name>
    <dbReference type="NCBI Taxonomy" id="1494590"/>
    <lineage>
        <taxon>Bacteria</taxon>
        <taxon>Pseudomonadati</taxon>
        <taxon>Pseudomonadota</taxon>
        <taxon>Alphaproteobacteria</taxon>
        <taxon>Hyphomicrobiales</taxon>
        <taxon>Phyllobacteriaceae</taxon>
        <taxon>Paramesorhizobium</taxon>
    </lineage>
</organism>
<feature type="domain" description="AAA" evidence="3">
    <location>
        <begin position="165"/>
        <end position="327"/>
    </location>
</feature>
<reference evidence="4 5" key="1">
    <citation type="submission" date="2015-11" db="EMBL/GenBank/DDBJ databases">
        <title>Draft genome sequence of Paramesorhizobium deserti A-3-E, a strain highly resistant to diverse beta-lactam antibiotics.</title>
        <authorList>
            <person name="Lv R."/>
            <person name="Yang X."/>
            <person name="Fang N."/>
            <person name="Guo J."/>
            <person name="Luo X."/>
            <person name="Peng F."/>
            <person name="Yang R."/>
            <person name="Cui Y."/>
            <person name="Fang C."/>
            <person name="Song Y."/>
        </authorList>
    </citation>
    <scope>NUCLEOTIDE SEQUENCE [LARGE SCALE GENOMIC DNA]</scope>
    <source>
        <strain evidence="4 5">A-3-E</strain>
    </source>
</reference>
<dbReference type="InterPro" id="IPR050625">
    <property type="entry name" value="ParA/MinD_ATPase"/>
</dbReference>
<dbReference type="Gene3D" id="3.40.50.300">
    <property type="entry name" value="P-loop containing nucleotide triphosphate hydrolases"/>
    <property type="match status" value="1"/>
</dbReference>
<keyword evidence="2" id="KW-0067">ATP-binding</keyword>
<protein>
    <submittedName>
        <fullName evidence="4">CtpF protein</fullName>
    </submittedName>
</protein>
<keyword evidence="1" id="KW-0547">Nucleotide-binding</keyword>
<dbReference type="AlphaFoldDB" id="A0A135I0R2"/>
<dbReference type="EMBL" id="LNTU01000001">
    <property type="protein sequence ID" value="KXF79040.1"/>
    <property type="molecule type" value="Genomic_DNA"/>
</dbReference>
<dbReference type="PANTHER" id="PTHR43384">
    <property type="entry name" value="SEPTUM SITE-DETERMINING PROTEIN MIND HOMOLOG, CHLOROPLASTIC-RELATED"/>
    <property type="match status" value="1"/>
</dbReference>
<comment type="caution">
    <text evidence="4">The sequence shown here is derived from an EMBL/GenBank/DDBJ whole genome shotgun (WGS) entry which is preliminary data.</text>
</comment>
<dbReference type="GO" id="GO:0005829">
    <property type="term" value="C:cytosol"/>
    <property type="evidence" value="ECO:0007669"/>
    <property type="project" value="TreeGrafter"/>
</dbReference>
<dbReference type="InterPro" id="IPR025669">
    <property type="entry name" value="AAA_dom"/>
</dbReference>
<dbReference type="GO" id="GO:0016887">
    <property type="term" value="F:ATP hydrolysis activity"/>
    <property type="evidence" value="ECO:0007669"/>
    <property type="project" value="TreeGrafter"/>
</dbReference>
<dbReference type="Proteomes" id="UP000070107">
    <property type="component" value="Unassembled WGS sequence"/>
</dbReference>
<sequence length="426" mass="46461">MNSLAYEHDESTDPVLRQESMGALQSLRPIPRISIQAFCETDGVAKPIERAGEDRRMAKTHLKVHMGGIEAATEFYQTAPTPNLMIIESSAAPRALLDRLARLSQVCDPGSKVMVIGHSNDVWLYRELIRRGISEYIVAPVSLADIIAIVSSIFVAPEAEPIGRSLAFIGAKGGVGSSTIAHNIAWTISTQFENDVVIADMDLPYGTANINFDQDPAQGIADAVFSPERIDEVYLDRLLAQCADHLSLLAAPSMLDRTFDFNEDAFANLIDVAQRSAPHVVLDVPHGWNSWTRTTLARADEVVIVAAPELANLRNAKNLIDTLKALRPNDAPPRLILNQIGVPKRPEISPGDFVEPLGVEPIALIGFEPQLFGNAANNGRMLSETEPSHAIVQAITEIAHILTGRGEVKSRKKSGLTSLLDRLRRK</sequence>
<dbReference type="GO" id="GO:0051782">
    <property type="term" value="P:negative regulation of cell division"/>
    <property type="evidence" value="ECO:0007669"/>
    <property type="project" value="TreeGrafter"/>
</dbReference>
<evidence type="ECO:0000256" key="1">
    <source>
        <dbReference type="ARBA" id="ARBA00022741"/>
    </source>
</evidence>
<dbReference type="OrthoDB" id="9783172at2"/>
<dbReference type="STRING" id="1494590.ATN84_04675"/>
<dbReference type="SUPFAM" id="SSF52540">
    <property type="entry name" value="P-loop containing nucleoside triphosphate hydrolases"/>
    <property type="match status" value="1"/>
</dbReference>
<evidence type="ECO:0000313" key="5">
    <source>
        <dbReference type="Proteomes" id="UP000070107"/>
    </source>
</evidence>
<dbReference type="Pfam" id="PF13614">
    <property type="entry name" value="AAA_31"/>
    <property type="match status" value="1"/>
</dbReference>
<dbReference type="GO" id="GO:0005524">
    <property type="term" value="F:ATP binding"/>
    <property type="evidence" value="ECO:0007669"/>
    <property type="project" value="UniProtKB-KW"/>
</dbReference>
<proteinExistence type="predicted"/>
<dbReference type="PANTHER" id="PTHR43384:SF6">
    <property type="entry name" value="SEPTUM SITE-DETERMINING PROTEIN MIND HOMOLOG, CHLOROPLASTIC"/>
    <property type="match status" value="1"/>
</dbReference>
<dbReference type="InterPro" id="IPR027417">
    <property type="entry name" value="P-loop_NTPase"/>
</dbReference>
<gene>
    <name evidence="4" type="ORF">ATN84_04675</name>
</gene>
<dbReference type="GO" id="GO:0009898">
    <property type="term" value="C:cytoplasmic side of plasma membrane"/>
    <property type="evidence" value="ECO:0007669"/>
    <property type="project" value="TreeGrafter"/>
</dbReference>
<evidence type="ECO:0000256" key="2">
    <source>
        <dbReference type="ARBA" id="ARBA00022840"/>
    </source>
</evidence>
<dbReference type="RefSeq" id="WP_068880310.1">
    <property type="nucleotide sequence ID" value="NZ_LNTU01000001.1"/>
</dbReference>
<evidence type="ECO:0000313" key="4">
    <source>
        <dbReference type="EMBL" id="KXF79040.1"/>
    </source>
</evidence>
<accession>A0A135I0R2</accession>
<evidence type="ECO:0000259" key="3">
    <source>
        <dbReference type="Pfam" id="PF13614"/>
    </source>
</evidence>